<accession>A0A6J6HLL0</accession>
<name>A0A6J6HLL0_9ZZZZ</name>
<evidence type="ECO:0000256" key="3">
    <source>
        <dbReference type="ARBA" id="ARBA00022576"/>
    </source>
</evidence>
<dbReference type="InterPro" id="IPR004839">
    <property type="entry name" value="Aminotransferase_I/II_large"/>
</dbReference>
<reference evidence="7" key="1">
    <citation type="submission" date="2020-05" db="EMBL/GenBank/DDBJ databases">
        <authorList>
            <person name="Chiriac C."/>
            <person name="Salcher M."/>
            <person name="Ghai R."/>
            <person name="Kavagutti S V."/>
        </authorList>
    </citation>
    <scope>NUCLEOTIDE SEQUENCE</scope>
</reference>
<comment type="similarity">
    <text evidence="2">Belongs to the class-I pyridoxal-phosphate-dependent aminotransferase family.</text>
</comment>
<evidence type="ECO:0000256" key="2">
    <source>
        <dbReference type="ARBA" id="ARBA00007441"/>
    </source>
</evidence>
<evidence type="ECO:0000256" key="4">
    <source>
        <dbReference type="ARBA" id="ARBA00022679"/>
    </source>
</evidence>
<comment type="cofactor">
    <cofactor evidence="1">
        <name>pyridoxal 5'-phosphate</name>
        <dbReference type="ChEBI" id="CHEBI:597326"/>
    </cofactor>
</comment>
<dbReference type="Gene3D" id="3.90.1150.10">
    <property type="entry name" value="Aspartate Aminotransferase, domain 1"/>
    <property type="match status" value="1"/>
</dbReference>
<dbReference type="GO" id="GO:0030170">
    <property type="term" value="F:pyridoxal phosphate binding"/>
    <property type="evidence" value="ECO:0007669"/>
    <property type="project" value="InterPro"/>
</dbReference>
<gene>
    <name evidence="7" type="ORF">UFOPK1889_00360</name>
</gene>
<organism evidence="7">
    <name type="scientific">freshwater metagenome</name>
    <dbReference type="NCBI Taxonomy" id="449393"/>
    <lineage>
        <taxon>unclassified sequences</taxon>
        <taxon>metagenomes</taxon>
        <taxon>ecological metagenomes</taxon>
    </lineage>
</organism>
<dbReference type="PANTHER" id="PTHR43807:SF20">
    <property type="entry name" value="FI04487P"/>
    <property type="match status" value="1"/>
</dbReference>
<evidence type="ECO:0000256" key="5">
    <source>
        <dbReference type="ARBA" id="ARBA00022898"/>
    </source>
</evidence>
<proteinExistence type="inferred from homology"/>
<evidence type="ECO:0000313" key="7">
    <source>
        <dbReference type="EMBL" id="CAB4612215.1"/>
    </source>
</evidence>
<evidence type="ECO:0000259" key="6">
    <source>
        <dbReference type="Pfam" id="PF00155"/>
    </source>
</evidence>
<dbReference type="InterPro" id="IPR015424">
    <property type="entry name" value="PyrdxlP-dep_Trfase"/>
</dbReference>
<dbReference type="InterPro" id="IPR015421">
    <property type="entry name" value="PyrdxlP-dep_Trfase_major"/>
</dbReference>
<dbReference type="EMBL" id="CAEZUZ010000038">
    <property type="protein sequence ID" value="CAB4612215.1"/>
    <property type="molecule type" value="Genomic_DNA"/>
</dbReference>
<dbReference type="SUPFAM" id="SSF53383">
    <property type="entry name" value="PLP-dependent transferases"/>
    <property type="match status" value="1"/>
</dbReference>
<keyword evidence="3" id="KW-0032">Aminotransferase</keyword>
<dbReference type="PANTHER" id="PTHR43807">
    <property type="entry name" value="FI04487P"/>
    <property type="match status" value="1"/>
</dbReference>
<dbReference type="GO" id="GO:0005737">
    <property type="term" value="C:cytoplasm"/>
    <property type="evidence" value="ECO:0007669"/>
    <property type="project" value="TreeGrafter"/>
</dbReference>
<dbReference type="GO" id="GO:0016212">
    <property type="term" value="F:kynurenine-oxoglutarate transaminase activity"/>
    <property type="evidence" value="ECO:0007669"/>
    <property type="project" value="TreeGrafter"/>
</dbReference>
<dbReference type="AlphaFoldDB" id="A0A6J6HLL0"/>
<dbReference type="FunFam" id="3.40.640.10:FF:000024">
    <property type="entry name" value="Kynurenine--oxoglutarate transaminase 3"/>
    <property type="match status" value="1"/>
</dbReference>
<protein>
    <submittedName>
        <fullName evidence="7">Unannotated protein</fullName>
    </submittedName>
</protein>
<dbReference type="InterPro" id="IPR051326">
    <property type="entry name" value="Kynurenine-oxoglutarate_AT"/>
</dbReference>
<dbReference type="InterPro" id="IPR015422">
    <property type="entry name" value="PyrdxlP-dep_Trfase_small"/>
</dbReference>
<keyword evidence="5" id="KW-0663">Pyridoxal phosphate</keyword>
<keyword evidence="4" id="KW-0808">Transferase</keyword>
<dbReference type="CDD" id="cd00609">
    <property type="entry name" value="AAT_like"/>
    <property type="match status" value="1"/>
</dbReference>
<dbReference type="Gene3D" id="3.40.640.10">
    <property type="entry name" value="Type I PLP-dependent aspartate aminotransferase-like (Major domain)"/>
    <property type="match status" value="1"/>
</dbReference>
<sequence length="396" mass="42693">MDHMSAPFGVTSKLQGFGASIFAEMTALAISTGAINLGQGFPDYDGPPEVLRLASEQIEAGNNQYPPGIGLPDLRAAVSEHQKRFWNLSYDPDDEILITMGATEALAGALLGILNNGDEVIVFEPLFDTYAGCIALAGAMMVPVTLRPSASGRYEYDPAELQNAVSSRTRMILLNSPHNPTGTVFTKSELQGIARLAIDNDLIVISDEVYEHLLFDNVVHIPIATLPNMQDRTITISSGGKSFNTTGWKIGWACGPASLIHATRMAKQLFTFAGGSPFQPAIAAGLRLPDAYFSSLAADLQEKRDVLHDALVESGLSPIRPSGTYFITADIRARRTDGDGLAFCRSLPTVAGIVAIPASVLYSPQNEHEGRHLVRFAFCKQRATIEQAASRLRSWS</sequence>
<evidence type="ECO:0000256" key="1">
    <source>
        <dbReference type="ARBA" id="ARBA00001933"/>
    </source>
</evidence>
<feature type="domain" description="Aminotransferase class I/classII large" evidence="6">
    <location>
        <begin position="34"/>
        <end position="392"/>
    </location>
</feature>
<dbReference type="Pfam" id="PF00155">
    <property type="entry name" value="Aminotran_1_2"/>
    <property type="match status" value="1"/>
</dbReference>